<accession>A0ABR3UTM7</accession>
<reference evidence="1 2" key="1">
    <citation type="submission" date="2024-09" db="EMBL/GenBank/DDBJ databases">
        <title>T2T genomes of carrot and Alternaria dauci and their utility for understanding host-pathogen interaction during carrot leaf blight disease.</title>
        <authorList>
            <person name="Liu W."/>
            <person name="Xu S."/>
            <person name="Ou C."/>
            <person name="Liu X."/>
            <person name="Zhuang F."/>
            <person name="Deng X.W."/>
        </authorList>
    </citation>
    <scope>NUCLEOTIDE SEQUENCE [LARGE SCALE GENOMIC DNA]</scope>
    <source>
        <strain evidence="1 2">A2016</strain>
    </source>
</reference>
<dbReference type="EMBL" id="JBHGVX010000001">
    <property type="protein sequence ID" value="KAL1799801.1"/>
    <property type="molecule type" value="Genomic_DNA"/>
</dbReference>
<comment type="caution">
    <text evidence="1">The sequence shown here is derived from an EMBL/GenBank/DDBJ whole genome shotgun (WGS) entry which is preliminary data.</text>
</comment>
<proteinExistence type="predicted"/>
<dbReference type="RefSeq" id="XP_069310385.1">
    <property type="nucleotide sequence ID" value="XM_069446710.1"/>
</dbReference>
<protein>
    <submittedName>
        <fullName evidence="1">Uncharacterized protein</fullName>
    </submittedName>
</protein>
<dbReference type="GeneID" id="96080465"/>
<name>A0ABR3UTM7_9PLEO</name>
<gene>
    <name evidence="1" type="ORF">ACET3X_000143</name>
</gene>
<evidence type="ECO:0000313" key="2">
    <source>
        <dbReference type="Proteomes" id="UP001578633"/>
    </source>
</evidence>
<keyword evidence="2" id="KW-1185">Reference proteome</keyword>
<dbReference type="Proteomes" id="UP001578633">
    <property type="component" value="Chromosome 1"/>
</dbReference>
<organism evidence="1 2">
    <name type="scientific">Alternaria dauci</name>
    <dbReference type="NCBI Taxonomy" id="48095"/>
    <lineage>
        <taxon>Eukaryota</taxon>
        <taxon>Fungi</taxon>
        <taxon>Dikarya</taxon>
        <taxon>Ascomycota</taxon>
        <taxon>Pezizomycotina</taxon>
        <taxon>Dothideomycetes</taxon>
        <taxon>Pleosporomycetidae</taxon>
        <taxon>Pleosporales</taxon>
        <taxon>Pleosporineae</taxon>
        <taxon>Pleosporaceae</taxon>
        <taxon>Alternaria</taxon>
        <taxon>Alternaria sect. Porri</taxon>
    </lineage>
</organism>
<sequence length="73" mass="7955">MALGQGFIRLQYQDRDEVYRLGLHVPIPITGPSAAKNQAVPVRHFLRSGLVYTLVEVGGPPWILATVADSLNA</sequence>
<evidence type="ECO:0000313" key="1">
    <source>
        <dbReference type="EMBL" id="KAL1799801.1"/>
    </source>
</evidence>